<dbReference type="Pfam" id="PF16916">
    <property type="entry name" value="ZT_dimer"/>
    <property type="match status" value="1"/>
</dbReference>
<evidence type="ECO:0000256" key="5">
    <source>
        <dbReference type="ARBA" id="ARBA00022989"/>
    </source>
</evidence>
<dbReference type="InterPro" id="IPR050291">
    <property type="entry name" value="CDF_Transporter"/>
</dbReference>
<name>A0A975AVZ7_9THEO</name>
<dbReference type="PANTHER" id="PTHR43840:SF15">
    <property type="entry name" value="MITOCHONDRIAL METAL TRANSPORTER 1-RELATED"/>
    <property type="match status" value="1"/>
</dbReference>
<dbReference type="AlphaFoldDB" id="A0A975AVZ7"/>
<evidence type="ECO:0000256" key="1">
    <source>
        <dbReference type="ARBA" id="ARBA00004141"/>
    </source>
</evidence>
<dbReference type="GO" id="GO:0015086">
    <property type="term" value="F:cadmium ion transmembrane transporter activity"/>
    <property type="evidence" value="ECO:0007669"/>
    <property type="project" value="TreeGrafter"/>
</dbReference>
<dbReference type="InterPro" id="IPR027469">
    <property type="entry name" value="Cation_efflux_TMD_sf"/>
</dbReference>
<evidence type="ECO:0000259" key="9">
    <source>
        <dbReference type="Pfam" id="PF16916"/>
    </source>
</evidence>
<dbReference type="InterPro" id="IPR036837">
    <property type="entry name" value="Cation_efflux_CTD_sf"/>
</dbReference>
<feature type="domain" description="Cation efflux protein transmembrane" evidence="8">
    <location>
        <begin position="11"/>
        <end position="205"/>
    </location>
</feature>
<organism evidence="10 11">
    <name type="scientific">Aceticella autotrophica</name>
    <dbReference type="NCBI Taxonomy" id="2755338"/>
    <lineage>
        <taxon>Bacteria</taxon>
        <taxon>Bacillati</taxon>
        <taxon>Bacillota</taxon>
        <taxon>Clostridia</taxon>
        <taxon>Thermoanaerobacterales</taxon>
        <taxon>Thermoanaerobacteraceae</taxon>
        <taxon>Aceticella</taxon>
    </lineage>
</organism>
<feature type="transmembrane region" description="Helical" evidence="7">
    <location>
        <begin position="155"/>
        <end position="173"/>
    </location>
</feature>
<dbReference type="GO" id="GO:0006882">
    <property type="term" value="P:intracellular zinc ion homeostasis"/>
    <property type="evidence" value="ECO:0007669"/>
    <property type="project" value="TreeGrafter"/>
</dbReference>
<evidence type="ECO:0000313" key="10">
    <source>
        <dbReference type="EMBL" id="QSZ27426.1"/>
    </source>
</evidence>
<dbReference type="GO" id="GO:0015093">
    <property type="term" value="F:ferrous iron transmembrane transporter activity"/>
    <property type="evidence" value="ECO:0007669"/>
    <property type="project" value="TreeGrafter"/>
</dbReference>
<dbReference type="EMBL" id="CP060096">
    <property type="protein sequence ID" value="QSZ27426.1"/>
    <property type="molecule type" value="Genomic_DNA"/>
</dbReference>
<keyword evidence="11" id="KW-1185">Reference proteome</keyword>
<comment type="similarity">
    <text evidence="2">Belongs to the cation diffusion facilitator (CDF) transporter (TC 2.A.4) family.</text>
</comment>
<evidence type="ECO:0000256" key="6">
    <source>
        <dbReference type="ARBA" id="ARBA00023136"/>
    </source>
</evidence>
<dbReference type="KEGG" id="aaut:ACETAC_00365"/>
<evidence type="ECO:0000259" key="8">
    <source>
        <dbReference type="Pfam" id="PF01545"/>
    </source>
</evidence>
<dbReference type="GO" id="GO:0015341">
    <property type="term" value="F:zinc efflux antiporter activity"/>
    <property type="evidence" value="ECO:0007669"/>
    <property type="project" value="TreeGrafter"/>
</dbReference>
<dbReference type="NCBIfam" id="TIGR01297">
    <property type="entry name" value="CDF"/>
    <property type="match status" value="1"/>
</dbReference>
<reference evidence="10" key="1">
    <citation type="submission" date="2020-08" db="EMBL/GenBank/DDBJ databases">
        <title>Genomic insights into the carbon and energy metabolism of the first obligate autotrophic acetogenic bacterium Aceticella autotrophica gen. nov., sp. nov.</title>
        <authorList>
            <person name="Toshchakov S.V."/>
            <person name="Elcheninov A.G."/>
            <person name="Kublanov I.V."/>
            <person name="Frolov E.N."/>
            <person name="Lebedinsky A.V."/>
        </authorList>
    </citation>
    <scope>NUCLEOTIDE SEQUENCE</scope>
    <source>
        <strain evidence="10">3443-3Ac</strain>
    </source>
</reference>
<dbReference type="Gene3D" id="1.20.1510.10">
    <property type="entry name" value="Cation efflux protein transmembrane domain"/>
    <property type="match status" value="1"/>
</dbReference>
<dbReference type="SUPFAM" id="SSF161111">
    <property type="entry name" value="Cation efflux protein transmembrane domain-like"/>
    <property type="match status" value="1"/>
</dbReference>
<evidence type="ECO:0000256" key="3">
    <source>
        <dbReference type="ARBA" id="ARBA00022448"/>
    </source>
</evidence>
<feature type="transmembrane region" description="Helical" evidence="7">
    <location>
        <begin position="76"/>
        <end position="96"/>
    </location>
</feature>
<evidence type="ECO:0000256" key="4">
    <source>
        <dbReference type="ARBA" id="ARBA00022692"/>
    </source>
</evidence>
<dbReference type="Pfam" id="PF01545">
    <property type="entry name" value="Cation_efflux"/>
    <property type="match status" value="1"/>
</dbReference>
<dbReference type="RefSeq" id="WP_284680120.1">
    <property type="nucleotide sequence ID" value="NZ_CP060096.1"/>
</dbReference>
<feature type="domain" description="Cation efflux protein cytoplasmic" evidence="9">
    <location>
        <begin position="212"/>
        <end position="285"/>
    </location>
</feature>
<evidence type="ECO:0000256" key="7">
    <source>
        <dbReference type="SAM" id="Phobius"/>
    </source>
</evidence>
<sequence length="294" mass="33336">MESFKRIKQVLILILFLNLLVAFLKMFYGFYINSTSLIADGYHSFSDSSGNIIGLIGICFASKPEDEDHPYGHKKFETFASIFISVMLFVVSFDILKNAYARFLNPIEPRITIDSLLIMILTLTINVFVFIYEYKQGIKLKSDILISDSLHTKSDIFVSVSVLITLLALRFGITPYIDPVMSIFISIFIIRAGIKIIKHSSDILCDRIVVDSKKIHDIAVGIEGVLACHQIRSRGREDDINIDLHIMVAPDNDIKTAHDISTELEEKLKKEIPGVGKVLIHIEPYENNEFHIDK</sequence>
<comment type="subcellular location">
    <subcellularLocation>
        <location evidence="1">Membrane</location>
        <topology evidence="1">Multi-pass membrane protein</topology>
    </subcellularLocation>
</comment>
<accession>A0A975AVZ7</accession>
<dbReference type="FunFam" id="1.20.1510.10:FF:000006">
    <property type="entry name" value="Divalent cation efflux transporter"/>
    <property type="match status" value="1"/>
</dbReference>
<dbReference type="SUPFAM" id="SSF160240">
    <property type="entry name" value="Cation efflux protein cytoplasmic domain-like"/>
    <property type="match status" value="1"/>
</dbReference>
<keyword evidence="5 7" id="KW-1133">Transmembrane helix</keyword>
<dbReference type="PANTHER" id="PTHR43840">
    <property type="entry name" value="MITOCHONDRIAL METAL TRANSPORTER 1-RELATED"/>
    <property type="match status" value="1"/>
</dbReference>
<dbReference type="InterPro" id="IPR002524">
    <property type="entry name" value="Cation_efflux"/>
</dbReference>
<keyword evidence="3" id="KW-0813">Transport</keyword>
<evidence type="ECO:0000313" key="11">
    <source>
        <dbReference type="Proteomes" id="UP000671913"/>
    </source>
</evidence>
<keyword evidence="4 7" id="KW-0812">Transmembrane</keyword>
<feature type="transmembrane region" description="Helical" evidence="7">
    <location>
        <begin position="12"/>
        <end position="32"/>
    </location>
</feature>
<dbReference type="Gene3D" id="3.30.70.1350">
    <property type="entry name" value="Cation efflux protein, cytoplasmic domain"/>
    <property type="match status" value="1"/>
</dbReference>
<feature type="transmembrane region" description="Helical" evidence="7">
    <location>
        <begin position="116"/>
        <end position="134"/>
    </location>
</feature>
<keyword evidence="6 7" id="KW-0472">Membrane</keyword>
<dbReference type="GO" id="GO:0005886">
    <property type="term" value="C:plasma membrane"/>
    <property type="evidence" value="ECO:0007669"/>
    <property type="project" value="TreeGrafter"/>
</dbReference>
<proteinExistence type="inferred from homology"/>
<protein>
    <submittedName>
        <fullName evidence="10">Cation transporter</fullName>
    </submittedName>
</protein>
<dbReference type="InterPro" id="IPR027470">
    <property type="entry name" value="Cation_efflux_CTD"/>
</dbReference>
<evidence type="ECO:0000256" key="2">
    <source>
        <dbReference type="ARBA" id="ARBA00008114"/>
    </source>
</evidence>
<gene>
    <name evidence="10" type="ORF">ACETAC_00365</name>
</gene>
<dbReference type="Proteomes" id="UP000671913">
    <property type="component" value="Chromosome"/>
</dbReference>
<dbReference type="InterPro" id="IPR058533">
    <property type="entry name" value="Cation_efflux_TM"/>
</dbReference>